<feature type="domain" description="ATP-dependent DNA ligase family profile" evidence="5">
    <location>
        <begin position="115"/>
        <end position="238"/>
    </location>
</feature>
<organism evidence="6 7">
    <name type="scientific">Microbacterium maritypicum</name>
    <name type="common">Microbacterium liquefaciens</name>
    <dbReference type="NCBI Taxonomy" id="33918"/>
    <lineage>
        <taxon>Bacteria</taxon>
        <taxon>Bacillati</taxon>
        <taxon>Actinomycetota</taxon>
        <taxon>Actinomycetes</taxon>
        <taxon>Micrococcales</taxon>
        <taxon>Microbacteriaceae</taxon>
        <taxon>Microbacterium</taxon>
    </lineage>
</organism>
<evidence type="ECO:0000313" key="6">
    <source>
        <dbReference type="EMBL" id="GEC77081.1"/>
    </source>
</evidence>
<sequence>MTTVTTGAVGVTAPMLATLGDPSWIGERERWALEVKWDGYRAIARIDADGVHLFSRRGNDITLTYPDLIEPLRTAVHAREAILDGEIVGLDHAGAPSFAALQTRAGLTRPADVGNARVVVPVRIVLFDMLEIDGRDVRADSFDTRHARLVATITPSAQVRVSDLLTGSVADLLGWCRRSGYEGLIAKRRRSSYRPGVRSRDWVKLKTRSAREVIVAGWVEGQRSLTGTVGALILALPDDGGLRYAGRVGTGFTRHERDTLRTRLAALAAEAPAIAGVPAGLAGRAHWLRPELLGEVTYEEATTEGRLRQPSWRGLRADKTAADIDVDD</sequence>
<dbReference type="AlphaFoldDB" id="A0A4Y4B929"/>
<dbReference type="Pfam" id="PF04679">
    <property type="entry name" value="DNA_ligase_A_C"/>
    <property type="match status" value="1"/>
</dbReference>
<dbReference type="InterPro" id="IPR012309">
    <property type="entry name" value="DNA_ligase_ATP-dep_C"/>
</dbReference>
<dbReference type="CDD" id="cd07906">
    <property type="entry name" value="Adenylation_DNA_ligase_LigD_LigC"/>
    <property type="match status" value="1"/>
</dbReference>
<dbReference type="SUPFAM" id="SSF50249">
    <property type="entry name" value="Nucleic acid-binding proteins"/>
    <property type="match status" value="1"/>
</dbReference>
<accession>A0A4Y4B929</accession>
<protein>
    <recommendedName>
        <fullName evidence="2">DNA ligase (ATP)</fullName>
        <ecNumber evidence="2">6.5.1.1</ecNumber>
    </recommendedName>
</protein>
<evidence type="ECO:0000256" key="4">
    <source>
        <dbReference type="ARBA" id="ARBA00034003"/>
    </source>
</evidence>
<evidence type="ECO:0000256" key="2">
    <source>
        <dbReference type="ARBA" id="ARBA00012727"/>
    </source>
</evidence>
<dbReference type="PANTHER" id="PTHR45674:SF4">
    <property type="entry name" value="DNA LIGASE 1"/>
    <property type="match status" value="1"/>
</dbReference>
<dbReference type="PROSITE" id="PS50160">
    <property type="entry name" value="DNA_LIGASE_A3"/>
    <property type="match status" value="1"/>
</dbReference>
<dbReference type="Proteomes" id="UP000317410">
    <property type="component" value="Unassembled WGS sequence"/>
</dbReference>
<dbReference type="RefSeq" id="WP_167497478.1">
    <property type="nucleotide sequence ID" value="NZ_BJNQ01000038.1"/>
</dbReference>
<keyword evidence="3" id="KW-0436">Ligase</keyword>
<dbReference type="PANTHER" id="PTHR45674">
    <property type="entry name" value="DNA LIGASE 1/3 FAMILY MEMBER"/>
    <property type="match status" value="1"/>
</dbReference>
<dbReference type="EC" id="6.5.1.1" evidence="2"/>
<gene>
    <name evidence="6" type="ORF">MLI01_32260</name>
</gene>
<dbReference type="GO" id="GO:0006310">
    <property type="term" value="P:DNA recombination"/>
    <property type="evidence" value="ECO:0007669"/>
    <property type="project" value="InterPro"/>
</dbReference>
<dbReference type="Pfam" id="PF01068">
    <property type="entry name" value="DNA_ligase_A_M"/>
    <property type="match status" value="1"/>
</dbReference>
<dbReference type="SUPFAM" id="SSF56091">
    <property type="entry name" value="DNA ligase/mRNA capping enzyme, catalytic domain"/>
    <property type="match status" value="1"/>
</dbReference>
<comment type="similarity">
    <text evidence="1">Belongs to the ATP-dependent DNA ligase family.</text>
</comment>
<dbReference type="InterPro" id="IPR012310">
    <property type="entry name" value="DNA_ligase_ATP-dep_cent"/>
</dbReference>
<reference evidence="6 7" key="1">
    <citation type="submission" date="2019-06" db="EMBL/GenBank/DDBJ databases">
        <title>Whole genome shotgun sequence of Microbacterium liquefaciens NBRC 15037.</title>
        <authorList>
            <person name="Hosoyama A."/>
            <person name="Uohara A."/>
            <person name="Ohji S."/>
            <person name="Ichikawa N."/>
        </authorList>
    </citation>
    <scope>NUCLEOTIDE SEQUENCE [LARGE SCALE GENOMIC DNA]</scope>
    <source>
        <strain evidence="6 7">NBRC 15037</strain>
    </source>
</reference>
<evidence type="ECO:0000313" key="7">
    <source>
        <dbReference type="Proteomes" id="UP000317410"/>
    </source>
</evidence>
<dbReference type="EMBL" id="BJNQ01000038">
    <property type="protein sequence ID" value="GEC77081.1"/>
    <property type="molecule type" value="Genomic_DNA"/>
</dbReference>
<dbReference type="NCBIfam" id="TIGR02779">
    <property type="entry name" value="NHEJ_ligase_lig"/>
    <property type="match status" value="1"/>
</dbReference>
<comment type="caution">
    <text evidence="6">The sequence shown here is derived from an EMBL/GenBank/DDBJ whole genome shotgun (WGS) entry which is preliminary data.</text>
</comment>
<evidence type="ECO:0000256" key="1">
    <source>
        <dbReference type="ARBA" id="ARBA00007572"/>
    </source>
</evidence>
<comment type="catalytic activity">
    <reaction evidence="4">
        <text>ATP + (deoxyribonucleotide)n-3'-hydroxyl + 5'-phospho-(deoxyribonucleotide)m = (deoxyribonucleotide)n+m + AMP + diphosphate.</text>
        <dbReference type="EC" id="6.5.1.1"/>
    </reaction>
</comment>
<dbReference type="GO" id="GO:0005524">
    <property type="term" value="F:ATP binding"/>
    <property type="evidence" value="ECO:0007669"/>
    <property type="project" value="InterPro"/>
</dbReference>
<dbReference type="InterPro" id="IPR014146">
    <property type="entry name" value="LigD_ligase_dom"/>
</dbReference>
<evidence type="ECO:0000256" key="3">
    <source>
        <dbReference type="ARBA" id="ARBA00022598"/>
    </source>
</evidence>
<dbReference type="GO" id="GO:0003910">
    <property type="term" value="F:DNA ligase (ATP) activity"/>
    <property type="evidence" value="ECO:0007669"/>
    <property type="project" value="UniProtKB-EC"/>
</dbReference>
<evidence type="ECO:0000259" key="5">
    <source>
        <dbReference type="PROSITE" id="PS50160"/>
    </source>
</evidence>
<name>A0A4Y4B929_MICMQ</name>
<proteinExistence type="inferred from homology"/>
<dbReference type="Gene3D" id="2.40.50.140">
    <property type="entry name" value="Nucleic acid-binding proteins"/>
    <property type="match status" value="1"/>
</dbReference>
<dbReference type="Gene3D" id="3.30.1490.70">
    <property type="match status" value="1"/>
</dbReference>
<dbReference type="InterPro" id="IPR050191">
    <property type="entry name" value="ATP-dep_DNA_ligase"/>
</dbReference>
<dbReference type="GO" id="GO:0006281">
    <property type="term" value="P:DNA repair"/>
    <property type="evidence" value="ECO:0007669"/>
    <property type="project" value="InterPro"/>
</dbReference>
<dbReference type="InterPro" id="IPR012340">
    <property type="entry name" value="NA-bd_OB-fold"/>
</dbReference>
<dbReference type="Gene3D" id="3.30.470.30">
    <property type="entry name" value="DNA ligase/mRNA capping enzyme"/>
    <property type="match status" value="1"/>
</dbReference>
<dbReference type="CDD" id="cd07971">
    <property type="entry name" value="OBF_DNA_ligase_LigD"/>
    <property type="match status" value="1"/>
</dbReference>